<dbReference type="EMBL" id="MU006096">
    <property type="protein sequence ID" value="KAF2838619.1"/>
    <property type="molecule type" value="Genomic_DNA"/>
</dbReference>
<evidence type="ECO:0000313" key="2">
    <source>
        <dbReference type="EMBL" id="KAF2838619.1"/>
    </source>
</evidence>
<accession>A0A9P4VSJ6</accession>
<feature type="transmembrane region" description="Helical" evidence="1">
    <location>
        <begin position="196"/>
        <end position="215"/>
    </location>
</feature>
<evidence type="ECO:0008006" key="4">
    <source>
        <dbReference type="Google" id="ProtNLM"/>
    </source>
</evidence>
<dbReference type="AlphaFoldDB" id="A0A9P4VSJ6"/>
<dbReference type="Proteomes" id="UP000799429">
    <property type="component" value="Unassembled WGS sequence"/>
</dbReference>
<keyword evidence="3" id="KW-1185">Reference proteome</keyword>
<feature type="transmembrane region" description="Helical" evidence="1">
    <location>
        <begin position="47"/>
        <end position="69"/>
    </location>
</feature>
<feature type="transmembrane region" description="Helical" evidence="1">
    <location>
        <begin position="144"/>
        <end position="165"/>
    </location>
</feature>
<organism evidence="2 3">
    <name type="scientific">Patellaria atrata CBS 101060</name>
    <dbReference type="NCBI Taxonomy" id="1346257"/>
    <lineage>
        <taxon>Eukaryota</taxon>
        <taxon>Fungi</taxon>
        <taxon>Dikarya</taxon>
        <taxon>Ascomycota</taxon>
        <taxon>Pezizomycotina</taxon>
        <taxon>Dothideomycetes</taxon>
        <taxon>Dothideomycetes incertae sedis</taxon>
        <taxon>Patellariales</taxon>
        <taxon>Patellariaceae</taxon>
        <taxon>Patellaria</taxon>
    </lineage>
</organism>
<sequence>MDSNRIKYVCPRDVQSSISSLLLLSSLHSVNTLLVHKNNIINKMPQILFEILTPLFSTGLPTLCHLLFFPGLTSLQFSSPSLSPYHPPPHNFSPGTLLRLFFLSIYLSPILLTPSLAHLCLSLLTFSPLHFFSPFHLYRNLRQLILKSAMEAIIICAIAGAGGWLCGTWTETSIERRNLRWFECTGKMVLEWVLSFRVRALVKLVAVGLSLRYVCECNRRASNM</sequence>
<keyword evidence="1" id="KW-0812">Transmembrane</keyword>
<comment type="caution">
    <text evidence="2">The sequence shown here is derived from an EMBL/GenBank/DDBJ whole genome shotgun (WGS) entry which is preliminary data.</text>
</comment>
<proteinExistence type="predicted"/>
<keyword evidence="1" id="KW-0472">Membrane</keyword>
<evidence type="ECO:0000256" key="1">
    <source>
        <dbReference type="SAM" id="Phobius"/>
    </source>
</evidence>
<gene>
    <name evidence="2" type="ORF">M501DRAFT_822009</name>
</gene>
<name>A0A9P4VSJ6_9PEZI</name>
<feature type="transmembrane region" description="Helical" evidence="1">
    <location>
        <begin position="100"/>
        <end position="124"/>
    </location>
</feature>
<reference evidence="2" key="1">
    <citation type="journal article" date="2020" name="Stud. Mycol.">
        <title>101 Dothideomycetes genomes: a test case for predicting lifestyles and emergence of pathogens.</title>
        <authorList>
            <person name="Haridas S."/>
            <person name="Albert R."/>
            <person name="Binder M."/>
            <person name="Bloem J."/>
            <person name="Labutti K."/>
            <person name="Salamov A."/>
            <person name="Andreopoulos B."/>
            <person name="Baker S."/>
            <person name="Barry K."/>
            <person name="Bills G."/>
            <person name="Bluhm B."/>
            <person name="Cannon C."/>
            <person name="Castanera R."/>
            <person name="Culley D."/>
            <person name="Daum C."/>
            <person name="Ezra D."/>
            <person name="Gonzalez J."/>
            <person name="Henrissat B."/>
            <person name="Kuo A."/>
            <person name="Liang C."/>
            <person name="Lipzen A."/>
            <person name="Lutzoni F."/>
            <person name="Magnuson J."/>
            <person name="Mondo S."/>
            <person name="Nolan M."/>
            <person name="Ohm R."/>
            <person name="Pangilinan J."/>
            <person name="Park H.-J."/>
            <person name="Ramirez L."/>
            <person name="Alfaro M."/>
            <person name="Sun H."/>
            <person name="Tritt A."/>
            <person name="Yoshinaga Y."/>
            <person name="Zwiers L.-H."/>
            <person name="Turgeon B."/>
            <person name="Goodwin S."/>
            <person name="Spatafora J."/>
            <person name="Crous P."/>
            <person name="Grigoriev I."/>
        </authorList>
    </citation>
    <scope>NUCLEOTIDE SEQUENCE</scope>
    <source>
        <strain evidence="2">CBS 101060</strain>
    </source>
</reference>
<keyword evidence="1" id="KW-1133">Transmembrane helix</keyword>
<protein>
    <recommendedName>
        <fullName evidence="4">Transmembrane protein</fullName>
    </recommendedName>
</protein>
<evidence type="ECO:0000313" key="3">
    <source>
        <dbReference type="Proteomes" id="UP000799429"/>
    </source>
</evidence>